<evidence type="ECO:0000313" key="2">
    <source>
        <dbReference type="EMBL" id="KAJ7747049.1"/>
    </source>
</evidence>
<protein>
    <submittedName>
        <fullName evidence="2">Uncharacterized protein</fullName>
    </submittedName>
</protein>
<keyword evidence="1" id="KW-1133">Transmembrane helix</keyword>
<dbReference type="AlphaFoldDB" id="A0AAD7N573"/>
<keyword evidence="4" id="KW-1185">Reference proteome</keyword>
<name>A0AAD7N573_9AGAR</name>
<keyword evidence="1" id="KW-0472">Membrane</keyword>
<sequence length="206" mass="21677">MSFKALGNAFCALGFLLVYAGLPIVLSITASLTATPGPLWKGAIEIGVAFASVTLALGLAYASIRCSLVDEHIIDVGGLTFVASSLLVRHDLIPWSPWAGGLIMCILSCLASWIVEGLRRSVQPADSDTPDRSVFTRFEANVASRLRSVVWSTVLGMVRGGVKGVMKVRAGGGSWEQAGAAEEATLPSCDFKDRTYSTGKQAKGAN</sequence>
<evidence type="ECO:0000256" key="1">
    <source>
        <dbReference type="SAM" id="Phobius"/>
    </source>
</evidence>
<dbReference type="EMBL" id="JARKIB010000078">
    <property type="protein sequence ID" value="KAJ7747049.1"/>
    <property type="molecule type" value="Genomic_DNA"/>
</dbReference>
<comment type="caution">
    <text evidence="2">The sequence shown here is derived from an EMBL/GenBank/DDBJ whole genome shotgun (WGS) entry which is preliminary data.</text>
</comment>
<gene>
    <name evidence="2" type="ORF">B0H16DRAFT_1556136</name>
    <name evidence="3" type="ORF">B0H16DRAFT_1556150</name>
</gene>
<evidence type="ECO:0000313" key="4">
    <source>
        <dbReference type="Proteomes" id="UP001215598"/>
    </source>
</evidence>
<evidence type="ECO:0000313" key="3">
    <source>
        <dbReference type="EMBL" id="KAJ7747059.1"/>
    </source>
</evidence>
<feature type="transmembrane region" description="Helical" evidence="1">
    <location>
        <begin position="43"/>
        <end position="61"/>
    </location>
</feature>
<dbReference type="Proteomes" id="UP001215598">
    <property type="component" value="Unassembled WGS sequence"/>
</dbReference>
<accession>A0AAD7N573</accession>
<organism evidence="2 4">
    <name type="scientific">Mycena metata</name>
    <dbReference type="NCBI Taxonomy" id="1033252"/>
    <lineage>
        <taxon>Eukaryota</taxon>
        <taxon>Fungi</taxon>
        <taxon>Dikarya</taxon>
        <taxon>Basidiomycota</taxon>
        <taxon>Agaricomycotina</taxon>
        <taxon>Agaricomycetes</taxon>
        <taxon>Agaricomycetidae</taxon>
        <taxon>Agaricales</taxon>
        <taxon>Marasmiineae</taxon>
        <taxon>Mycenaceae</taxon>
        <taxon>Mycena</taxon>
    </lineage>
</organism>
<dbReference type="EMBL" id="JARKIB010000078">
    <property type="protein sequence ID" value="KAJ7747059.1"/>
    <property type="molecule type" value="Genomic_DNA"/>
</dbReference>
<reference evidence="2" key="1">
    <citation type="submission" date="2023-03" db="EMBL/GenBank/DDBJ databases">
        <title>Massive genome expansion in bonnet fungi (Mycena s.s.) driven by repeated elements and novel gene families across ecological guilds.</title>
        <authorList>
            <consortium name="Lawrence Berkeley National Laboratory"/>
            <person name="Harder C.B."/>
            <person name="Miyauchi S."/>
            <person name="Viragh M."/>
            <person name="Kuo A."/>
            <person name="Thoen E."/>
            <person name="Andreopoulos B."/>
            <person name="Lu D."/>
            <person name="Skrede I."/>
            <person name="Drula E."/>
            <person name="Henrissat B."/>
            <person name="Morin E."/>
            <person name="Kohler A."/>
            <person name="Barry K."/>
            <person name="LaButti K."/>
            <person name="Morin E."/>
            <person name="Salamov A."/>
            <person name="Lipzen A."/>
            <person name="Mereny Z."/>
            <person name="Hegedus B."/>
            <person name="Baldrian P."/>
            <person name="Stursova M."/>
            <person name="Weitz H."/>
            <person name="Taylor A."/>
            <person name="Grigoriev I.V."/>
            <person name="Nagy L.G."/>
            <person name="Martin F."/>
            <person name="Kauserud H."/>
        </authorList>
    </citation>
    <scope>NUCLEOTIDE SEQUENCE</scope>
    <source>
        <strain evidence="2">CBHHK182m</strain>
    </source>
</reference>
<proteinExistence type="predicted"/>
<keyword evidence="1" id="KW-0812">Transmembrane</keyword>
<feature type="transmembrane region" description="Helical" evidence="1">
    <location>
        <begin position="95"/>
        <end position="115"/>
    </location>
</feature>